<evidence type="ECO:0000313" key="1">
    <source>
        <dbReference type="EMBL" id="KAH7917884.1"/>
    </source>
</evidence>
<accession>A0ACB8AY34</accession>
<proteinExistence type="predicted"/>
<reference evidence="1" key="1">
    <citation type="journal article" date="2021" name="New Phytol.">
        <title>Evolutionary innovations through gain and loss of genes in the ectomycorrhizal Boletales.</title>
        <authorList>
            <person name="Wu G."/>
            <person name="Miyauchi S."/>
            <person name="Morin E."/>
            <person name="Kuo A."/>
            <person name="Drula E."/>
            <person name="Varga T."/>
            <person name="Kohler A."/>
            <person name="Feng B."/>
            <person name="Cao Y."/>
            <person name="Lipzen A."/>
            <person name="Daum C."/>
            <person name="Hundley H."/>
            <person name="Pangilinan J."/>
            <person name="Johnson J."/>
            <person name="Barry K."/>
            <person name="LaButti K."/>
            <person name="Ng V."/>
            <person name="Ahrendt S."/>
            <person name="Min B."/>
            <person name="Choi I.G."/>
            <person name="Park H."/>
            <person name="Plett J.M."/>
            <person name="Magnuson J."/>
            <person name="Spatafora J.W."/>
            <person name="Nagy L.G."/>
            <person name="Henrissat B."/>
            <person name="Grigoriev I.V."/>
            <person name="Yang Z.L."/>
            <person name="Xu J."/>
            <person name="Martin F.M."/>
        </authorList>
    </citation>
    <scope>NUCLEOTIDE SEQUENCE</scope>
    <source>
        <strain evidence="1">KUC20120723A-06</strain>
    </source>
</reference>
<keyword evidence="2" id="KW-1185">Reference proteome</keyword>
<protein>
    <submittedName>
        <fullName evidence="1">Uncharacterized protein</fullName>
    </submittedName>
</protein>
<comment type="caution">
    <text evidence="1">The sequence shown here is derived from an EMBL/GenBank/DDBJ whole genome shotgun (WGS) entry which is preliminary data.</text>
</comment>
<gene>
    <name evidence="1" type="ORF">BV22DRAFT_1135034</name>
</gene>
<sequence>MDHSAHQGGGSSQCRDDKKPDRSQEQGHPYQVVRQADAKREGHHDKVPDSRERGNYPNKNKYQSAPRGGNGTGGYPPRKSNFGGDKAAPKKSHPPEGEEPSDNEVAEEEDPEGSSENPDEYVLEPYESYREEDDDSNIVYIRAMNTRSDVPDLNEPMSVVKDNNVPLLEDVDNSSHRGGTAGQEALPIGYRAHLHQARDAEDTTYEVAVTEKIDHERMIYMNAWDTYEASSIGPESEEYRALLTRLSRANNRLQTASCMADELANMAVETAREILHLHYQGEGSKAESEEDSTPSPGLEWVLASDEADTSTNEVEQLLGPQHSPKPVKKEGTLPQPRLTSTPAEWKDWIEFYLKEFNGVSFTASATSGLVAGGFTANNPLADMDHEMATVVPNNERQLIIGLPHDSPPPGKGAVSPDYGEGDVPVNMSVDAANVPGDPTGHPMFLLTRPALVSALSSTLP</sequence>
<dbReference type="Proteomes" id="UP000790709">
    <property type="component" value="Unassembled WGS sequence"/>
</dbReference>
<organism evidence="1 2">
    <name type="scientific">Leucogyrophana mollusca</name>
    <dbReference type="NCBI Taxonomy" id="85980"/>
    <lineage>
        <taxon>Eukaryota</taxon>
        <taxon>Fungi</taxon>
        <taxon>Dikarya</taxon>
        <taxon>Basidiomycota</taxon>
        <taxon>Agaricomycotina</taxon>
        <taxon>Agaricomycetes</taxon>
        <taxon>Agaricomycetidae</taxon>
        <taxon>Boletales</taxon>
        <taxon>Boletales incertae sedis</taxon>
        <taxon>Leucogyrophana</taxon>
    </lineage>
</organism>
<name>A0ACB8AY34_9AGAM</name>
<evidence type="ECO:0000313" key="2">
    <source>
        <dbReference type="Proteomes" id="UP000790709"/>
    </source>
</evidence>
<dbReference type="EMBL" id="MU266908">
    <property type="protein sequence ID" value="KAH7917884.1"/>
    <property type="molecule type" value="Genomic_DNA"/>
</dbReference>